<protein>
    <submittedName>
        <fullName evidence="3">Pyridine nucleotide-disulfide oxidoreductase</fullName>
    </submittedName>
</protein>
<reference evidence="3 4" key="1">
    <citation type="journal article" date="2017" name="Front. Microbiol.">
        <title>Comparative Genomic Analysis of the Class Epsilonproteobacteria and Proposed Reclassification to Epsilonbacteraeota (phyl. nov.).</title>
        <authorList>
            <person name="Waite D.W."/>
            <person name="Vanwonterghem I."/>
            <person name="Rinke C."/>
            <person name="Parks D.H."/>
            <person name="Zhang Y."/>
            <person name="Takai K."/>
            <person name="Sievert S.M."/>
            <person name="Simon J."/>
            <person name="Campbell B.J."/>
            <person name="Hanson T.E."/>
            <person name="Woyke T."/>
            <person name="Klotz M.G."/>
            <person name="Hugenholtz P."/>
        </authorList>
    </citation>
    <scope>NUCLEOTIDE SEQUENCE [LARGE SCALE GENOMIC DNA]</scope>
    <source>
        <strain evidence="3">UBA12443</strain>
    </source>
</reference>
<gene>
    <name evidence="3" type="ORF">CFH83_01415</name>
</gene>
<dbReference type="SUPFAM" id="SSF51905">
    <property type="entry name" value="FAD/NAD(P)-binding domain"/>
    <property type="match status" value="2"/>
</dbReference>
<dbReference type="EMBL" id="DLUI01000023">
    <property type="protein sequence ID" value="DAB39305.1"/>
    <property type="molecule type" value="Genomic_DNA"/>
</dbReference>
<dbReference type="PANTHER" id="PTHR43755">
    <property type="match status" value="1"/>
</dbReference>
<accession>A0A2D3WHD3</accession>
<comment type="caution">
    <text evidence="3">The sequence shown here is derived from an EMBL/GenBank/DDBJ whole genome shotgun (WGS) entry which is preliminary data.</text>
</comment>
<sequence>MNISRRDLLKFAGLSAAAAAVTGCTTATGAAPGAQGASSKMLGKHQVVIIGGGWGGLTVAKELKKIDPKFDVAIIEKNDSFMSCPFSNANLGGLKGVSLSTLTHDYSQAVEKNGYGMLTAVVTGIDRENKVVHTSKGGVGYDILVLAPGIEYNYKGQFPAWSDAKIAKARRVAPGALIPGGEHVALDRLVKNMDEGDVVITVPAGKFRCPPAPFERASMIANHMKNEGLSGKVIILNETADIAKGAAFKEAWADVNNGVVEHRSNCKITDVDFDKKEITYVQTVFANKEDTEGVKTTHTAKYGVLNLIPHNMSNPIIQMAGVATTPDGFKKVKMATSPEKPVSFQTATDAAVYAVGDVVGHAIPPSGQTAIWSGKECAKEIAHVLHGKSYSVASALPYKSANVCYSMVNGNPEEAIMVNHEFMVAGPVIGSKGSVPKGDEANNKFRSSGLAKATHDWYKGAMRDLFN</sequence>
<evidence type="ECO:0000313" key="3">
    <source>
        <dbReference type="EMBL" id="DAB39305.1"/>
    </source>
</evidence>
<dbReference type="PROSITE" id="PS51257">
    <property type="entry name" value="PROKAR_LIPOPROTEIN"/>
    <property type="match status" value="1"/>
</dbReference>
<dbReference type="InterPro" id="IPR006311">
    <property type="entry name" value="TAT_signal"/>
</dbReference>
<dbReference type="InterPro" id="IPR023753">
    <property type="entry name" value="FAD/NAD-binding_dom"/>
</dbReference>
<dbReference type="Pfam" id="PF21706">
    <property type="entry name" value="FCSD_central"/>
    <property type="match status" value="1"/>
</dbReference>
<dbReference type="RefSeq" id="WP_294893381.1">
    <property type="nucleotide sequence ID" value="NZ_DLUI01000023.1"/>
</dbReference>
<dbReference type="InterPro" id="IPR052541">
    <property type="entry name" value="SQRD"/>
</dbReference>
<dbReference type="PANTHER" id="PTHR43755:SF1">
    <property type="entry name" value="FAD-DEPENDENT PYRIDINE NUCLEOTIDE-DISULPHIDE OXIDOREDUCTASE"/>
    <property type="match status" value="1"/>
</dbReference>
<dbReference type="AlphaFoldDB" id="A0A2D3WHD3"/>
<evidence type="ECO:0000259" key="2">
    <source>
        <dbReference type="Pfam" id="PF21706"/>
    </source>
</evidence>
<proteinExistence type="predicted"/>
<dbReference type="InterPro" id="IPR036188">
    <property type="entry name" value="FAD/NAD-bd_sf"/>
</dbReference>
<feature type="domain" description="FAD/NAD(P)-binding" evidence="1">
    <location>
        <begin position="46"/>
        <end position="151"/>
    </location>
</feature>
<feature type="domain" description="Sulfide dehydrogenase [flavocytochrome c] flavoprotein chain central" evidence="2">
    <location>
        <begin position="186"/>
        <end position="280"/>
    </location>
</feature>
<dbReference type="GO" id="GO:0016491">
    <property type="term" value="F:oxidoreductase activity"/>
    <property type="evidence" value="ECO:0007669"/>
    <property type="project" value="InterPro"/>
</dbReference>
<dbReference type="Pfam" id="PF07992">
    <property type="entry name" value="Pyr_redox_2"/>
    <property type="match status" value="1"/>
</dbReference>
<dbReference type="Proteomes" id="UP000228859">
    <property type="component" value="Unassembled WGS sequence"/>
</dbReference>
<evidence type="ECO:0000259" key="1">
    <source>
        <dbReference type="Pfam" id="PF07992"/>
    </source>
</evidence>
<organism evidence="3 4">
    <name type="scientific">Sulfuricurvum kujiense</name>
    <dbReference type="NCBI Taxonomy" id="148813"/>
    <lineage>
        <taxon>Bacteria</taxon>
        <taxon>Pseudomonadati</taxon>
        <taxon>Campylobacterota</taxon>
        <taxon>Epsilonproteobacteria</taxon>
        <taxon>Campylobacterales</taxon>
        <taxon>Sulfurimonadaceae</taxon>
        <taxon>Sulfuricurvum</taxon>
    </lineage>
</organism>
<name>A0A2D3WHD3_9BACT</name>
<dbReference type="Gene3D" id="3.50.50.60">
    <property type="entry name" value="FAD/NAD(P)-binding domain"/>
    <property type="match status" value="2"/>
</dbReference>
<dbReference type="InterPro" id="IPR049386">
    <property type="entry name" value="FCSD_central"/>
</dbReference>
<evidence type="ECO:0000313" key="4">
    <source>
        <dbReference type="Proteomes" id="UP000228859"/>
    </source>
</evidence>
<dbReference type="PROSITE" id="PS51318">
    <property type="entry name" value="TAT"/>
    <property type="match status" value="1"/>
</dbReference>